<accession>A0A9Q8SLK5</accession>
<sequence length="138" mass="15586">MLSDDTVRMPSRVKSNCLIRTGSLQSAKAADFGFKTAIWFVELNILGNFNHENDQGSKPYNRLRAEVASRERQDLRAAYQPLWLSATMLTRKTNRQSGESGESGARVPRINTRHLFEDISSATLHLLNRASNHICTHD</sequence>
<dbReference type="KEGG" id="clup:CLUP02_05086"/>
<evidence type="ECO:0000313" key="1">
    <source>
        <dbReference type="EMBL" id="UQC79606.1"/>
    </source>
</evidence>
<dbReference type="GeneID" id="73339105"/>
<dbReference type="Proteomes" id="UP000830671">
    <property type="component" value="Chromosome 3"/>
</dbReference>
<protein>
    <submittedName>
        <fullName evidence="1">Uncharacterized protein</fullName>
    </submittedName>
</protein>
<keyword evidence="2" id="KW-1185">Reference proteome</keyword>
<reference evidence="1" key="1">
    <citation type="journal article" date="2021" name="Mol. Plant Microbe Interact.">
        <title>Complete Genome Sequence of the Plant-Pathogenic Fungus Colletotrichum lupini.</title>
        <authorList>
            <person name="Baroncelli R."/>
            <person name="Pensec F."/>
            <person name="Da Lio D."/>
            <person name="Boufleur T."/>
            <person name="Vicente I."/>
            <person name="Sarrocco S."/>
            <person name="Picot A."/>
            <person name="Baraldi E."/>
            <person name="Sukno S."/>
            <person name="Thon M."/>
            <person name="Le Floch G."/>
        </authorList>
    </citation>
    <scope>NUCLEOTIDE SEQUENCE</scope>
    <source>
        <strain evidence="1">IMI 504893</strain>
    </source>
</reference>
<name>A0A9Q8SLK5_9PEZI</name>
<proteinExistence type="predicted"/>
<dbReference type="EMBL" id="CP019475">
    <property type="protein sequence ID" value="UQC79606.1"/>
    <property type="molecule type" value="Genomic_DNA"/>
</dbReference>
<dbReference type="AlphaFoldDB" id="A0A9Q8SLK5"/>
<gene>
    <name evidence="1" type="ORF">CLUP02_05086</name>
</gene>
<organism evidence="1 2">
    <name type="scientific">Colletotrichum lupini</name>
    <dbReference type="NCBI Taxonomy" id="145971"/>
    <lineage>
        <taxon>Eukaryota</taxon>
        <taxon>Fungi</taxon>
        <taxon>Dikarya</taxon>
        <taxon>Ascomycota</taxon>
        <taxon>Pezizomycotina</taxon>
        <taxon>Sordariomycetes</taxon>
        <taxon>Hypocreomycetidae</taxon>
        <taxon>Glomerellales</taxon>
        <taxon>Glomerellaceae</taxon>
        <taxon>Colletotrichum</taxon>
        <taxon>Colletotrichum acutatum species complex</taxon>
    </lineage>
</organism>
<dbReference type="RefSeq" id="XP_049141238.1">
    <property type="nucleotide sequence ID" value="XM_049284095.1"/>
</dbReference>
<evidence type="ECO:0000313" key="2">
    <source>
        <dbReference type="Proteomes" id="UP000830671"/>
    </source>
</evidence>